<organism evidence="2 3">
    <name type="scientific">Pisum sativum</name>
    <name type="common">Garden pea</name>
    <name type="synonym">Lathyrus oleraceus</name>
    <dbReference type="NCBI Taxonomy" id="3888"/>
    <lineage>
        <taxon>Eukaryota</taxon>
        <taxon>Viridiplantae</taxon>
        <taxon>Streptophyta</taxon>
        <taxon>Embryophyta</taxon>
        <taxon>Tracheophyta</taxon>
        <taxon>Spermatophyta</taxon>
        <taxon>Magnoliopsida</taxon>
        <taxon>eudicotyledons</taxon>
        <taxon>Gunneridae</taxon>
        <taxon>Pentapetalae</taxon>
        <taxon>rosids</taxon>
        <taxon>fabids</taxon>
        <taxon>Fabales</taxon>
        <taxon>Fabaceae</taxon>
        <taxon>Papilionoideae</taxon>
        <taxon>50 kb inversion clade</taxon>
        <taxon>NPAAA clade</taxon>
        <taxon>Hologalegina</taxon>
        <taxon>IRL clade</taxon>
        <taxon>Fabeae</taxon>
        <taxon>Lathyrus</taxon>
    </lineage>
</organism>
<dbReference type="Proteomes" id="UP001058974">
    <property type="component" value="Chromosome 6"/>
</dbReference>
<proteinExistence type="predicted"/>
<reference evidence="2 3" key="1">
    <citation type="journal article" date="2022" name="Nat. Genet.">
        <title>Improved pea reference genome and pan-genome highlight genomic features and evolutionary characteristics.</title>
        <authorList>
            <person name="Yang T."/>
            <person name="Liu R."/>
            <person name="Luo Y."/>
            <person name="Hu S."/>
            <person name="Wang D."/>
            <person name="Wang C."/>
            <person name="Pandey M.K."/>
            <person name="Ge S."/>
            <person name="Xu Q."/>
            <person name="Li N."/>
            <person name="Li G."/>
            <person name="Huang Y."/>
            <person name="Saxena R.K."/>
            <person name="Ji Y."/>
            <person name="Li M."/>
            <person name="Yan X."/>
            <person name="He Y."/>
            <person name="Liu Y."/>
            <person name="Wang X."/>
            <person name="Xiang C."/>
            <person name="Varshney R.K."/>
            <person name="Ding H."/>
            <person name="Gao S."/>
            <person name="Zong X."/>
        </authorList>
    </citation>
    <scope>NUCLEOTIDE SEQUENCE [LARGE SCALE GENOMIC DNA]</scope>
    <source>
        <strain evidence="2 3">cv. Zhongwan 6</strain>
    </source>
</reference>
<evidence type="ECO:0000256" key="1">
    <source>
        <dbReference type="SAM" id="MobiDB-lite"/>
    </source>
</evidence>
<dbReference type="Gramene" id="Psat06G0363300-T1">
    <property type="protein sequence ID" value="KAI5397893.1"/>
    <property type="gene ID" value="KIW84_063633"/>
</dbReference>
<feature type="compositionally biased region" description="Acidic residues" evidence="1">
    <location>
        <begin position="96"/>
        <end position="105"/>
    </location>
</feature>
<dbReference type="EMBL" id="JAMSHJ010000006">
    <property type="protein sequence ID" value="KAI5397893.1"/>
    <property type="molecule type" value="Genomic_DNA"/>
</dbReference>
<sequence>MLQTNLTTEATGSIPTTIGEIPTLEVRDEAEEEVGHQSHHAKSVANYFDSDVSNHVTHQTDNFQDLIEHHGKNSLVVRNGNSINDTTIPIIEEENLAEINEEDSQDVANDIEQTDNGSSEGDTTHEGTPE</sequence>
<evidence type="ECO:0000313" key="3">
    <source>
        <dbReference type="Proteomes" id="UP001058974"/>
    </source>
</evidence>
<protein>
    <submittedName>
        <fullName evidence="2">Uncharacterized protein</fullName>
    </submittedName>
</protein>
<comment type="caution">
    <text evidence="2">The sequence shown here is derived from an EMBL/GenBank/DDBJ whole genome shotgun (WGS) entry which is preliminary data.</text>
</comment>
<gene>
    <name evidence="2" type="ORF">KIW84_063633</name>
</gene>
<dbReference type="AlphaFoldDB" id="A0A9D4WAD4"/>
<feature type="region of interest" description="Disordered" evidence="1">
    <location>
        <begin position="96"/>
        <end position="130"/>
    </location>
</feature>
<evidence type="ECO:0000313" key="2">
    <source>
        <dbReference type="EMBL" id="KAI5397893.1"/>
    </source>
</evidence>
<accession>A0A9D4WAD4</accession>
<keyword evidence="3" id="KW-1185">Reference proteome</keyword>
<name>A0A9D4WAD4_PEA</name>